<feature type="compositionally biased region" description="Low complexity" evidence="6">
    <location>
        <begin position="11"/>
        <end position="22"/>
    </location>
</feature>
<dbReference type="PANTHER" id="PTHR23502:SF31">
    <property type="entry name" value="POLYAMINE TRANSPORTER 1"/>
    <property type="match status" value="1"/>
</dbReference>
<feature type="transmembrane region" description="Helical" evidence="7">
    <location>
        <begin position="297"/>
        <end position="316"/>
    </location>
</feature>
<reference evidence="9 10" key="1">
    <citation type="submission" date="2015-11" db="EMBL/GenBank/DDBJ databases">
        <title>The genome of Debaryomyces fabryi.</title>
        <authorList>
            <person name="Tafer H."/>
            <person name="Lopandic K."/>
        </authorList>
    </citation>
    <scope>NUCLEOTIDE SEQUENCE [LARGE SCALE GENOMIC DNA]</scope>
    <source>
        <strain evidence="9 10">CBS 789</strain>
    </source>
</reference>
<feature type="transmembrane region" description="Helical" evidence="7">
    <location>
        <begin position="511"/>
        <end position="534"/>
    </location>
</feature>
<dbReference type="InterPro" id="IPR036259">
    <property type="entry name" value="MFS_trans_sf"/>
</dbReference>
<evidence type="ECO:0000256" key="2">
    <source>
        <dbReference type="ARBA" id="ARBA00022448"/>
    </source>
</evidence>
<feature type="region of interest" description="Disordered" evidence="6">
    <location>
        <begin position="1"/>
        <end position="114"/>
    </location>
</feature>
<dbReference type="Pfam" id="PF07690">
    <property type="entry name" value="MFS_1"/>
    <property type="match status" value="1"/>
</dbReference>
<organism evidence="9 10">
    <name type="scientific">Debaryomyces fabryi</name>
    <dbReference type="NCBI Taxonomy" id="58627"/>
    <lineage>
        <taxon>Eukaryota</taxon>
        <taxon>Fungi</taxon>
        <taxon>Dikarya</taxon>
        <taxon>Ascomycota</taxon>
        <taxon>Saccharomycotina</taxon>
        <taxon>Pichiomycetes</taxon>
        <taxon>Debaryomycetaceae</taxon>
        <taxon>Debaryomyces</taxon>
    </lineage>
</organism>
<accession>A0A0V1PVP8</accession>
<evidence type="ECO:0000256" key="6">
    <source>
        <dbReference type="SAM" id="MobiDB-lite"/>
    </source>
</evidence>
<feature type="transmembrane region" description="Helical" evidence="7">
    <location>
        <begin position="451"/>
        <end position="472"/>
    </location>
</feature>
<dbReference type="InterPro" id="IPR011701">
    <property type="entry name" value="MFS"/>
</dbReference>
<feature type="transmembrane region" description="Helical" evidence="7">
    <location>
        <begin position="171"/>
        <end position="193"/>
    </location>
</feature>
<dbReference type="FunFam" id="1.20.1250.20:FF:000011">
    <property type="entry name" value="MFS multidrug transporter, putative"/>
    <property type="match status" value="1"/>
</dbReference>
<feature type="compositionally biased region" description="Basic and acidic residues" evidence="6">
    <location>
        <begin position="49"/>
        <end position="65"/>
    </location>
</feature>
<dbReference type="AlphaFoldDB" id="A0A0V1PVP8"/>
<feature type="transmembrane region" description="Helical" evidence="7">
    <location>
        <begin position="411"/>
        <end position="430"/>
    </location>
</feature>
<keyword evidence="3 7" id="KW-0812">Transmembrane</keyword>
<feature type="transmembrane region" description="Helical" evidence="7">
    <location>
        <begin position="478"/>
        <end position="499"/>
    </location>
</feature>
<evidence type="ECO:0000313" key="10">
    <source>
        <dbReference type="Proteomes" id="UP000054251"/>
    </source>
</evidence>
<dbReference type="GO" id="GO:0005886">
    <property type="term" value="C:plasma membrane"/>
    <property type="evidence" value="ECO:0007669"/>
    <property type="project" value="TreeGrafter"/>
</dbReference>
<dbReference type="Proteomes" id="UP000054251">
    <property type="component" value="Unassembled WGS sequence"/>
</dbReference>
<gene>
    <name evidence="9" type="ORF">AC631_03929</name>
</gene>
<dbReference type="GO" id="GO:0022857">
    <property type="term" value="F:transmembrane transporter activity"/>
    <property type="evidence" value="ECO:0007669"/>
    <property type="project" value="InterPro"/>
</dbReference>
<feature type="transmembrane region" description="Helical" evidence="7">
    <location>
        <begin position="546"/>
        <end position="566"/>
    </location>
</feature>
<feature type="compositionally biased region" description="Polar residues" evidence="6">
    <location>
        <begin position="66"/>
        <end position="75"/>
    </location>
</feature>
<feature type="domain" description="Major facilitator superfamily (MFS) profile" evidence="8">
    <location>
        <begin position="140"/>
        <end position="582"/>
    </location>
</feature>
<evidence type="ECO:0000256" key="5">
    <source>
        <dbReference type="ARBA" id="ARBA00023136"/>
    </source>
</evidence>
<dbReference type="CDD" id="cd17323">
    <property type="entry name" value="MFS_Tpo1_MDR_like"/>
    <property type="match status" value="1"/>
</dbReference>
<evidence type="ECO:0000256" key="3">
    <source>
        <dbReference type="ARBA" id="ARBA00022692"/>
    </source>
</evidence>
<dbReference type="OrthoDB" id="9986881at2759"/>
<keyword evidence="10" id="KW-1185">Reference proteome</keyword>
<comment type="subcellular location">
    <subcellularLocation>
        <location evidence="1">Membrane</location>
        <topology evidence="1">Multi-pass membrane protein</topology>
    </subcellularLocation>
</comment>
<name>A0A0V1PVP8_9ASCO</name>
<protein>
    <recommendedName>
        <fullName evidence="8">Major facilitator superfamily (MFS) profile domain-containing protein</fullName>
    </recommendedName>
</protein>
<evidence type="ECO:0000259" key="8">
    <source>
        <dbReference type="PROSITE" id="PS50850"/>
    </source>
</evidence>
<feature type="transmembrane region" description="Helical" evidence="7">
    <location>
        <begin position="264"/>
        <end position="285"/>
    </location>
</feature>
<dbReference type="EMBL" id="LMYN01000093">
    <property type="protein sequence ID" value="KSA00315.1"/>
    <property type="molecule type" value="Genomic_DNA"/>
</dbReference>
<feature type="transmembrane region" description="Helical" evidence="7">
    <location>
        <begin position="372"/>
        <end position="399"/>
    </location>
</feature>
<feature type="transmembrane region" description="Helical" evidence="7">
    <location>
        <begin position="229"/>
        <end position="252"/>
    </location>
</feature>
<feature type="transmembrane region" description="Helical" evidence="7">
    <location>
        <begin position="205"/>
        <end position="223"/>
    </location>
</feature>
<comment type="caution">
    <text evidence="9">The sequence shown here is derived from an EMBL/GenBank/DDBJ whole genome shotgun (WGS) entry which is preliminary data.</text>
</comment>
<dbReference type="SUPFAM" id="SSF103473">
    <property type="entry name" value="MFS general substrate transporter"/>
    <property type="match status" value="1"/>
</dbReference>
<evidence type="ECO:0000256" key="4">
    <source>
        <dbReference type="ARBA" id="ARBA00022989"/>
    </source>
</evidence>
<evidence type="ECO:0000256" key="7">
    <source>
        <dbReference type="SAM" id="Phobius"/>
    </source>
</evidence>
<feature type="transmembrane region" description="Helical" evidence="7">
    <location>
        <begin position="138"/>
        <end position="159"/>
    </location>
</feature>
<dbReference type="PROSITE" id="PS50850">
    <property type="entry name" value="MFS"/>
    <property type="match status" value="1"/>
</dbReference>
<proteinExistence type="predicted"/>
<evidence type="ECO:0000256" key="1">
    <source>
        <dbReference type="ARBA" id="ARBA00004141"/>
    </source>
</evidence>
<dbReference type="GeneID" id="26840938"/>
<keyword evidence="2" id="KW-0813">Transport</keyword>
<dbReference type="Gene3D" id="1.20.1250.20">
    <property type="entry name" value="MFS general substrate transporter like domains"/>
    <property type="match status" value="1"/>
</dbReference>
<dbReference type="InterPro" id="IPR020846">
    <property type="entry name" value="MFS_dom"/>
</dbReference>
<dbReference type="RefSeq" id="XP_015466417.1">
    <property type="nucleotide sequence ID" value="XM_015612758.1"/>
</dbReference>
<evidence type="ECO:0000313" key="9">
    <source>
        <dbReference type="EMBL" id="KSA00315.1"/>
    </source>
</evidence>
<dbReference type="PANTHER" id="PTHR23502">
    <property type="entry name" value="MAJOR FACILITATOR SUPERFAMILY"/>
    <property type="match status" value="1"/>
</dbReference>
<keyword evidence="5 7" id="KW-0472">Membrane</keyword>
<keyword evidence="4 7" id="KW-1133">Transmembrane helix</keyword>
<sequence length="582" mass="63438">MSVPTDNQNKEANAALESASSSFITPVDRDGNSEDQLGQEPEAFTGDLENGKDEGIPRGGDELSRYESNSEASRTLSHRLTGAGSLISRANDTDEPLPPMGGGKDYPPPLGSRDPYVVSFNGPDDPIHPHNWPQIKKIFTCMVVGLTALSVSLGSAMFAEANQDLKTIYHIGTSVAALGVSLFVLGFAAGPIIWGPLSELYGRKIVMVPSCLGYVCFSFAVATGKDIQTIMICRFFAGFIGAAPLVVVPASIADMYGAAQRGQAMALFAMVLFGGPMMAPIFGGFTVKNDALGWRWTSYFSGLVGALALIGVVFFYEETHHPLILVKKAETLRRRTGNWGIQAPHDEVSLSLKEICENNVTRPIVMLFREPILLLISIYNAFIYGLLYLFLTAVPLIFIGQYHFVQGVGELPYLSMLIGIIIGGLVCIYFDRRYTRIMEANGGKPVPEERLPAMMIGSFFFSAGLFWLGWAGDYADKVHWIVPTIGAAPIGFGLIVIFLPSINYIIDCYLFLAASALAANTFLRSAFAAAFPLFAQQMFVNMEIKWASTLLGCFAAVLIPVPFLFYRYGARIRAKSKYAFVL</sequence>